<gene>
    <name evidence="1" type="ORF">OXX778_LOCUS20354</name>
</gene>
<evidence type="ECO:0000313" key="2">
    <source>
        <dbReference type="Proteomes" id="UP000663879"/>
    </source>
</evidence>
<dbReference type="Proteomes" id="UP000663879">
    <property type="component" value="Unassembled WGS sequence"/>
</dbReference>
<accession>A0A814MWS6</accession>
<name>A0A814MWS6_9BILA</name>
<evidence type="ECO:0000313" key="1">
    <source>
        <dbReference type="EMBL" id="CAF1084445.1"/>
    </source>
</evidence>
<keyword evidence="2" id="KW-1185">Reference proteome</keyword>
<proteinExistence type="predicted"/>
<dbReference type="EMBL" id="CAJNOC010006721">
    <property type="protein sequence ID" value="CAF1084445.1"/>
    <property type="molecule type" value="Genomic_DNA"/>
</dbReference>
<organism evidence="1 2">
    <name type="scientific">Brachionus calyciflorus</name>
    <dbReference type="NCBI Taxonomy" id="104777"/>
    <lineage>
        <taxon>Eukaryota</taxon>
        <taxon>Metazoa</taxon>
        <taxon>Spiralia</taxon>
        <taxon>Gnathifera</taxon>
        <taxon>Rotifera</taxon>
        <taxon>Eurotatoria</taxon>
        <taxon>Monogononta</taxon>
        <taxon>Pseudotrocha</taxon>
        <taxon>Ploima</taxon>
        <taxon>Brachionidae</taxon>
        <taxon>Brachionus</taxon>
    </lineage>
</organism>
<protein>
    <submittedName>
        <fullName evidence="1">Uncharacterized protein</fullName>
    </submittedName>
</protein>
<dbReference type="AlphaFoldDB" id="A0A814MWS6"/>
<comment type="caution">
    <text evidence="1">The sequence shown here is derived from an EMBL/GenBank/DDBJ whole genome shotgun (WGS) entry which is preliminary data.</text>
</comment>
<reference evidence="1" key="1">
    <citation type="submission" date="2021-02" db="EMBL/GenBank/DDBJ databases">
        <authorList>
            <person name="Nowell W R."/>
        </authorList>
    </citation>
    <scope>NUCLEOTIDE SEQUENCE</scope>
    <source>
        <strain evidence="1">Ploen Becks lab</strain>
    </source>
</reference>
<sequence length="183" mass="21654">MARQIRNFDGHQTMIRMVPIVNQPDYVQVGMEFYRIIGPIRYFRVIVEFRRADTVIFVKFYEDQNHVDLMDHIIRQPFMWFGGERHHIQVKLNADNSHLSMDVDYPNMLVYMKPKIGVIPIWYQLVSVREIFPRPIEELAEVSKSNVVQNECDASPPEESNVRHGVRPKRRGNCVLNQFPDKL</sequence>